<dbReference type="EC" id="3.4.23.24" evidence="4"/>
<feature type="signal peptide" evidence="16">
    <location>
        <begin position="1"/>
        <end position="18"/>
    </location>
</feature>
<keyword evidence="10" id="KW-0378">Hydrolase</keyword>
<dbReference type="InterPro" id="IPR033876">
    <property type="entry name" value="SAP-like"/>
</dbReference>
<dbReference type="GeneID" id="88174604"/>
<evidence type="ECO:0000256" key="10">
    <source>
        <dbReference type="ARBA" id="ARBA00022801"/>
    </source>
</evidence>
<feature type="active site" evidence="14">
    <location>
        <position position="80"/>
    </location>
</feature>
<accession>A0AAX4HCB7</accession>
<evidence type="ECO:0000256" key="6">
    <source>
        <dbReference type="ARBA" id="ARBA00022670"/>
    </source>
</evidence>
<dbReference type="GO" id="GO:0009277">
    <property type="term" value="C:fungal-type cell wall"/>
    <property type="evidence" value="ECO:0007669"/>
    <property type="project" value="TreeGrafter"/>
</dbReference>
<evidence type="ECO:0000256" key="12">
    <source>
        <dbReference type="ARBA" id="ARBA00023157"/>
    </source>
</evidence>
<keyword evidence="6" id="KW-0645">Protease</keyword>
<dbReference type="Proteomes" id="UP001338582">
    <property type="component" value="Chromosome 4"/>
</dbReference>
<reference evidence="18 19" key="1">
    <citation type="submission" date="2023-10" db="EMBL/GenBank/DDBJ databases">
        <title>Draft Genome Sequence of Candida saopaulonensis from a very Premature Infant with Sepsis.</title>
        <authorList>
            <person name="Ning Y."/>
            <person name="Dai R."/>
            <person name="Xiao M."/>
            <person name="Xu Y."/>
            <person name="Yan Q."/>
            <person name="Zhang L."/>
        </authorList>
    </citation>
    <scope>NUCLEOTIDE SEQUENCE [LARGE SCALE GENOMIC DNA]</scope>
    <source>
        <strain evidence="18 19">19XY460</strain>
    </source>
</reference>
<comment type="catalytic activity">
    <reaction evidence="1">
        <text>Preferential cleavage at the carboxyl of hydrophobic amino acids, but fails to cleave 15-Leu-|-Tyr-16, 16-Tyr-|-Leu-17 and 24-Phe-|-Phe-25 of insulin B chain. Activates trypsinogen, and degrades keratin.</text>
        <dbReference type="EC" id="3.4.23.24"/>
    </reaction>
</comment>
<sequence>MQHLVVFYFVAFISIVIASSDSYFKLPIKRSLDASLSGSSSEIKRDDLGPVAMKLKNNKIYYLTDIYVGSNRQPFTVLIDTASSDLWVPTLDAVCLFMRPIKRQALEFELAGDGQLDDDLTPTTTDILDEGMTQAKYRAKESAPGVCTSFGYFNPSTSTTFKWNNTIFGFKALYSDLATASGAWGHDDVGFGNVVIPNFSFAVANATNSEFGVLGIGHSDREWSASTYENFPMRLKSMGIIASNSYSLFLSQQNATEGTILFGAVDHAKYIAPLQKVPIIPTKFSNPYLKPQVILSEMQFQNNNRLMKLTPNQFVVVLDSASTYSYLPGIVVARIAKSLDGTYDYDYSLYKVDCEYKNPEFVVMFDFSGIKIRISLDMLMFQSGSLCWLSLFPVGEASVAYPGILGENFLRHAYVVYDLDNLEISMAPVVYTNNENIEVIRDSVPSALSATNYLSTQTQFVSAFWGERISTYTLSPSEVFAKTTSTRAFISAYNSKAFKMQNSTETIVVSLATSSSPVLSGSTLINGVRDNKKTLSWSAAGLCFMMGFFMI</sequence>
<dbReference type="PROSITE" id="PS51767">
    <property type="entry name" value="PEPTIDASE_A1"/>
    <property type="match status" value="1"/>
</dbReference>
<keyword evidence="19" id="KW-1185">Reference proteome</keyword>
<evidence type="ECO:0000256" key="9">
    <source>
        <dbReference type="ARBA" id="ARBA00022750"/>
    </source>
</evidence>
<keyword evidence="7" id="KW-0165">Cleavage on pair of basic residues</keyword>
<evidence type="ECO:0000259" key="17">
    <source>
        <dbReference type="PROSITE" id="PS51767"/>
    </source>
</evidence>
<dbReference type="KEGG" id="asau:88174604"/>
<dbReference type="PANTHER" id="PTHR47965">
    <property type="entry name" value="ASPARTYL PROTEASE-RELATED"/>
    <property type="match status" value="1"/>
</dbReference>
<dbReference type="EMBL" id="CP138897">
    <property type="protein sequence ID" value="WPK26193.1"/>
    <property type="molecule type" value="Genomic_DNA"/>
</dbReference>
<keyword evidence="5" id="KW-0964">Secreted</keyword>
<evidence type="ECO:0000256" key="13">
    <source>
        <dbReference type="ARBA" id="ARBA00023180"/>
    </source>
</evidence>
<gene>
    <name evidence="18" type="ORF">PUMCH_003541</name>
</gene>
<dbReference type="PANTHER" id="PTHR47965:SF12">
    <property type="entry name" value="ASPARTIC PROTEINASE 3-RELATED"/>
    <property type="match status" value="1"/>
</dbReference>
<dbReference type="Gene3D" id="2.40.70.10">
    <property type="entry name" value="Acid Proteases"/>
    <property type="match status" value="2"/>
</dbReference>
<dbReference type="InterPro" id="IPR021109">
    <property type="entry name" value="Peptidase_aspartic_dom_sf"/>
</dbReference>
<evidence type="ECO:0000256" key="15">
    <source>
        <dbReference type="PIRSR" id="PIRSR601461-2"/>
    </source>
</evidence>
<proteinExistence type="inferred from homology"/>
<name>A0AAX4HCB7_9ASCO</name>
<evidence type="ECO:0000256" key="11">
    <source>
        <dbReference type="ARBA" id="ARBA00023145"/>
    </source>
</evidence>
<dbReference type="PRINTS" id="PR00792">
    <property type="entry name" value="PEPSIN"/>
</dbReference>
<keyword evidence="13" id="KW-0325">Glycoprotein</keyword>
<evidence type="ECO:0000256" key="3">
    <source>
        <dbReference type="ARBA" id="ARBA00007447"/>
    </source>
</evidence>
<keyword evidence="11" id="KW-0865">Zymogen</keyword>
<dbReference type="AlphaFoldDB" id="A0AAX4HCB7"/>
<feature type="domain" description="Peptidase A1" evidence="17">
    <location>
        <begin position="62"/>
        <end position="427"/>
    </location>
</feature>
<dbReference type="GO" id="GO:0004190">
    <property type="term" value="F:aspartic-type endopeptidase activity"/>
    <property type="evidence" value="ECO:0007669"/>
    <property type="project" value="UniProtKB-KW"/>
</dbReference>
<dbReference type="GO" id="GO:0006508">
    <property type="term" value="P:proteolysis"/>
    <property type="evidence" value="ECO:0007669"/>
    <property type="project" value="UniProtKB-KW"/>
</dbReference>
<dbReference type="SUPFAM" id="SSF50630">
    <property type="entry name" value="Acid proteases"/>
    <property type="match status" value="1"/>
</dbReference>
<feature type="chain" id="PRO_5043858928" description="candidapepsin" evidence="16">
    <location>
        <begin position="19"/>
        <end position="551"/>
    </location>
</feature>
<comment type="subcellular location">
    <subcellularLocation>
        <location evidence="2">Secreted</location>
    </subcellularLocation>
</comment>
<comment type="similarity">
    <text evidence="3">Belongs to the peptidase A1 family.</text>
</comment>
<keyword evidence="8 16" id="KW-0732">Signal</keyword>
<feature type="disulfide bond" evidence="15">
    <location>
        <begin position="354"/>
        <end position="387"/>
    </location>
</feature>
<dbReference type="InterPro" id="IPR001461">
    <property type="entry name" value="Aspartic_peptidase_A1"/>
</dbReference>
<dbReference type="RefSeq" id="XP_062878574.1">
    <property type="nucleotide sequence ID" value="XM_063022504.1"/>
</dbReference>
<keyword evidence="9" id="KW-0064">Aspartyl protease</keyword>
<dbReference type="GO" id="GO:0005576">
    <property type="term" value="C:extracellular region"/>
    <property type="evidence" value="ECO:0007669"/>
    <property type="project" value="UniProtKB-SubCell"/>
</dbReference>
<evidence type="ECO:0000256" key="16">
    <source>
        <dbReference type="SAM" id="SignalP"/>
    </source>
</evidence>
<dbReference type="CDD" id="cd05474">
    <property type="entry name" value="SAP_like"/>
    <property type="match status" value="1"/>
</dbReference>
<evidence type="ECO:0000256" key="7">
    <source>
        <dbReference type="ARBA" id="ARBA00022685"/>
    </source>
</evidence>
<organism evidence="18 19">
    <name type="scientific">Australozyma saopauloensis</name>
    <dbReference type="NCBI Taxonomy" id="291208"/>
    <lineage>
        <taxon>Eukaryota</taxon>
        <taxon>Fungi</taxon>
        <taxon>Dikarya</taxon>
        <taxon>Ascomycota</taxon>
        <taxon>Saccharomycotina</taxon>
        <taxon>Pichiomycetes</taxon>
        <taxon>Metschnikowiaceae</taxon>
        <taxon>Australozyma</taxon>
    </lineage>
</organism>
<evidence type="ECO:0000256" key="14">
    <source>
        <dbReference type="PIRSR" id="PIRSR601461-1"/>
    </source>
</evidence>
<protein>
    <recommendedName>
        <fullName evidence="4">candidapepsin</fullName>
        <ecNumber evidence="4">3.4.23.24</ecNumber>
    </recommendedName>
</protein>
<dbReference type="GO" id="GO:0031505">
    <property type="term" value="P:fungal-type cell wall organization"/>
    <property type="evidence" value="ECO:0007669"/>
    <property type="project" value="TreeGrafter"/>
</dbReference>
<dbReference type="InterPro" id="IPR033121">
    <property type="entry name" value="PEPTIDASE_A1"/>
</dbReference>
<keyword evidence="12 15" id="KW-1015">Disulfide bond</keyword>
<feature type="active site" evidence="14">
    <location>
        <position position="319"/>
    </location>
</feature>
<evidence type="ECO:0000256" key="8">
    <source>
        <dbReference type="ARBA" id="ARBA00022729"/>
    </source>
</evidence>
<evidence type="ECO:0000313" key="18">
    <source>
        <dbReference type="EMBL" id="WPK26193.1"/>
    </source>
</evidence>
<evidence type="ECO:0000256" key="5">
    <source>
        <dbReference type="ARBA" id="ARBA00022525"/>
    </source>
</evidence>
<dbReference type="Pfam" id="PF00026">
    <property type="entry name" value="Asp"/>
    <property type="match status" value="1"/>
</dbReference>
<evidence type="ECO:0000256" key="1">
    <source>
        <dbReference type="ARBA" id="ARBA00001675"/>
    </source>
</evidence>
<evidence type="ECO:0000256" key="4">
    <source>
        <dbReference type="ARBA" id="ARBA00013207"/>
    </source>
</evidence>
<evidence type="ECO:0000256" key="2">
    <source>
        <dbReference type="ARBA" id="ARBA00004613"/>
    </source>
</evidence>
<evidence type="ECO:0000313" key="19">
    <source>
        <dbReference type="Proteomes" id="UP001338582"/>
    </source>
</evidence>